<feature type="region of interest" description="Disordered" evidence="1">
    <location>
        <begin position="1"/>
        <end position="26"/>
    </location>
</feature>
<protein>
    <submittedName>
        <fullName evidence="2">Uncharacterized protein</fullName>
    </submittedName>
</protein>
<feature type="region of interest" description="Disordered" evidence="1">
    <location>
        <begin position="49"/>
        <end position="90"/>
    </location>
</feature>
<feature type="compositionally biased region" description="Basic residues" evidence="1">
    <location>
        <begin position="60"/>
        <end position="69"/>
    </location>
</feature>
<gene>
    <name evidence="2" type="ORF">S7711_02790</name>
</gene>
<evidence type="ECO:0000313" key="3">
    <source>
        <dbReference type="Proteomes" id="UP000028045"/>
    </source>
</evidence>
<evidence type="ECO:0000256" key="1">
    <source>
        <dbReference type="SAM" id="MobiDB-lite"/>
    </source>
</evidence>
<dbReference type="AlphaFoldDB" id="A0A084AM01"/>
<keyword evidence="3" id="KW-1185">Reference proteome</keyword>
<sequence>MELSPMCTFKISPATPPGATGAPKDPVVAPVAGTRIPVTASTRAVVKEGAAQELDPTSRLKPRGCKILRRNTEPNQRANPISPQPSRSSLWDPRPYQSLCAEHVYLVSSLELQSAIASDLIRQYWSIAEQPQEYDSPKDRRRKRKKLSLIKAKLTSAGNQRKIVSLRLSELAMELHSHNTRVYAQQQARMAQEASSPATTHSLHSLLSIMTDTSGSVSACTTPLNAVSPSFVPRKFLESSSPVDTRPSSTESSIKGVRLETVDEAGEDFFSNHGLKYEYIVGERLERSTPTMVFWEDAAMALKSRRLSLPDMQFVWPDD</sequence>
<name>A0A084AM01_STACB</name>
<feature type="compositionally biased region" description="Polar residues" evidence="1">
    <location>
        <begin position="73"/>
        <end position="89"/>
    </location>
</feature>
<dbReference type="OrthoDB" id="5226586at2759"/>
<evidence type="ECO:0000313" key="2">
    <source>
        <dbReference type="EMBL" id="KEY66330.1"/>
    </source>
</evidence>
<dbReference type="HOGENOM" id="CLU_883319_0_0_1"/>
<accession>A0A084AM01</accession>
<organism evidence="2 3">
    <name type="scientific">Stachybotrys chartarum (strain CBS 109288 / IBT 7711)</name>
    <name type="common">Toxic black mold</name>
    <name type="synonym">Stilbospora chartarum</name>
    <dbReference type="NCBI Taxonomy" id="1280523"/>
    <lineage>
        <taxon>Eukaryota</taxon>
        <taxon>Fungi</taxon>
        <taxon>Dikarya</taxon>
        <taxon>Ascomycota</taxon>
        <taxon>Pezizomycotina</taxon>
        <taxon>Sordariomycetes</taxon>
        <taxon>Hypocreomycetidae</taxon>
        <taxon>Hypocreales</taxon>
        <taxon>Stachybotryaceae</taxon>
        <taxon>Stachybotrys</taxon>
    </lineage>
</organism>
<dbReference type="Proteomes" id="UP000028045">
    <property type="component" value="Unassembled WGS sequence"/>
</dbReference>
<reference evidence="2 3" key="1">
    <citation type="journal article" date="2014" name="BMC Genomics">
        <title>Comparative genome sequencing reveals chemotype-specific gene clusters in the toxigenic black mold Stachybotrys.</title>
        <authorList>
            <person name="Semeiks J."/>
            <person name="Borek D."/>
            <person name="Otwinowski Z."/>
            <person name="Grishin N.V."/>
        </authorList>
    </citation>
    <scope>NUCLEOTIDE SEQUENCE [LARGE SCALE GENOMIC DNA]</scope>
    <source>
        <strain evidence="3">CBS 109288 / IBT 7711</strain>
    </source>
</reference>
<dbReference type="EMBL" id="KL648661">
    <property type="protein sequence ID" value="KEY66330.1"/>
    <property type="molecule type" value="Genomic_DNA"/>
</dbReference>
<proteinExistence type="predicted"/>